<keyword evidence="1 7" id="KW-0547">Nucleotide-binding</keyword>
<evidence type="ECO:0000259" key="8">
    <source>
        <dbReference type="PROSITE" id="PS51192"/>
    </source>
</evidence>
<dbReference type="InterPro" id="IPR005580">
    <property type="entry name" value="DbpA/CsdA_RNA-bd_dom"/>
</dbReference>
<evidence type="ECO:0000259" key="10">
    <source>
        <dbReference type="PROSITE" id="PS51195"/>
    </source>
</evidence>
<protein>
    <submittedName>
        <fullName evidence="11">ATP-dependent RNA helicase DbpA</fullName>
        <ecNumber evidence="11">3.6.4.13</ecNumber>
    </submittedName>
</protein>
<sequence length="459" mass="50978">MTNSFKTLALTPEILENLETLGFNSMTPVQEQALPLILAGEDLIAQAKTGSGKTAAFGLGILNKLNLETKQLQSLVLCPTHELALQVAEELRRLARFSKNCKILVICGGVSEYQQLSSLDHGAHIIVGTPGRVLKFLKKGAINLRTINFLVLDEADRMLDMGFQEEMEAIISYAPRKIQSLLFSATFPPEIEELSQAFQNNPKRVTVDTKHEKNIIRQVFIELNDHREKLDALIRLLGNYKPQSVVVFCKTKQSCGEVAKALMRQGIQALAFHGDLEQNERTVVLTKFSNSSCLILVATDVAARGLDIKDLEAVVNFDLPTDAEVYTHRIGRTARAGKEGLAFSFFVEREREKLHDIENYQGNKNEYLKIESLSAANKYDLKAPMRTMYINGGKKEKVRPGDILGALVNEAGLQASEVGNINIQEHQSFVAIEASKINQTISKLLDGKIKGRRFKVGEA</sequence>
<dbReference type="Pfam" id="PF03880">
    <property type="entry name" value="DbpA"/>
    <property type="match status" value="1"/>
</dbReference>
<evidence type="ECO:0000256" key="1">
    <source>
        <dbReference type="ARBA" id="ARBA00022741"/>
    </source>
</evidence>
<dbReference type="EC" id="3.6.4.13" evidence="11"/>
<dbReference type="SUPFAM" id="SSF52540">
    <property type="entry name" value="P-loop containing nucleoside triphosphate hydrolases"/>
    <property type="match status" value="1"/>
</dbReference>
<comment type="similarity">
    <text evidence="5 7">Belongs to the DEAD box helicase family.</text>
</comment>
<dbReference type="InterPro" id="IPR012677">
    <property type="entry name" value="Nucleotide-bd_a/b_plait_sf"/>
</dbReference>
<dbReference type="CDD" id="cd00268">
    <property type="entry name" value="DEADc"/>
    <property type="match status" value="1"/>
</dbReference>
<dbReference type="PANTHER" id="PTHR47959:SF1">
    <property type="entry name" value="ATP-DEPENDENT RNA HELICASE DBPA"/>
    <property type="match status" value="1"/>
</dbReference>
<evidence type="ECO:0000256" key="5">
    <source>
        <dbReference type="ARBA" id="ARBA00038437"/>
    </source>
</evidence>
<dbReference type="InterPro" id="IPR000629">
    <property type="entry name" value="RNA-helicase_DEAD-box_CS"/>
</dbReference>
<dbReference type="EMBL" id="JAYGJQ010000001">
    <property type="protein sequence ID" value="MEA9356186.1"/>
    <property type="molecule type" value="Genomic_DNA"/>
</dbReference>
<dbReference type="PROSITE" id="PS00039">
    <property type="entry name" value="DEAD_ATP_HELICASE"/>
    <property type="match status" value="1"/>
</dbReference>
<dbReference type="Gene3D" id="3.40.50.300">
    <property type="entry name" value="P-loop containing nucleotide triphosphate hydrolases"/>
    <property type="match status" value="2"/>
</dbReference>
<dbReference type="Proteomes" id="UP001302274">
    <property type="component" value="Unassembled WGS sequence"/>
</dbReference>
<evidence type="ECO:0000313" key="11">
    <source>
        <dbReference type="EMBL" id="MEA9356186.1"/>
    </source>
</evidence>
<keyword evidence="2 7" id="KW-0378">Hydrolase</keyword>
<dbReference type="Gene3D" id="3.30.70.330">
    <property type="match status" value="1"/>
</dbReference>
<dbReference type="Pfam" id="PF00270">
    <property type="entry name" value="DEAD"/>
    <property type="match status" value="1"/>
</dbReference>
<keyword evidence="12" id="KW-1185">Reference proteome</keyword>
<proteinExistence type="inferred from homology"/>
<reference evidence="11 12" key="1">
    <citation type="submission" date="2023-11" db="EMBL/GenBank/DDBJ databases">
        <title>A Novel Polar Bacteriovorax (B. antarcticus) Isolated from the Biocrust in Antarctica.</title>
        <authorList>
            <person name="Mun W."/>
            <person name="Choi S.Y."/>
            <person name="Mitchell R.J."/>
        </authorList>
    </citation>
    <scope>NUCLEOTIDE SEQUENCE [LARGE SCALE GENOMIC DNA]</scope>
    <source>
        <strain evidence="11 12">PP10</strain>
    </source>
</reference>
<dbReference type="InterPro" id="IPR001650">
    <property type="entry name" value="Helicase_C-like"/>
</dbReference>
<evidence type="ECO:0000256" key="4">
    <source>
        <dbReference type="ARBA" id="ARBA00022840"/>
    </source>
</evidence>
<evidence type="ECO:0000256" key="6">
    <source>
        <dbReference type="PROSITE-ProRule" id="PRU00552"/>
    </source>
</evidence>
<feature type="domain" description="DEAD-box RNA helicase Q" evidence="10">
    <location>
        <begin position="3"/>
        <end position="31"/>
    </location>
</feature>
<dbReference type="PROSITE" id="PS51194">
    <property type="entry name" value="HELICASE_CTER"/>
    <property type="match status" value="1"/>
</dbReference>
<dbReference type="SMART" id="SM00487">
    <property type="entry name" value="DEXDc"/>
    <property type="match status" value="1"/>
</dbReference>
<organism evidence="11 12">
    <name type="scientific">Bacteriovorax antarcticus</name>
    <dbReference type="NCBI Taxonomy" id="3088717"/>
    <lineage>
        <taxon>Bacteria</taxon>
        <taxon>Pseudomonadati</taxon>
        <taxon>Bdellovibrionota</taxon>
        <taxon>Bacteriovoracia</taxon>
        <taxon>Bacteriovoracales</taxon>
        <taxon>Bacteriovoracaceae</taxon>
        <taxon>Bacteriovorax</taxon>
    </lineage>
</organism>
<dbReference type="InterPro" id="IPR011545">
    <property type="entry name" value="DEAD/DEAH_box_helicase_dom"/>
</dbReference>
<dbReference type="GO" id="GO:0016787">
    <property type="term" value="F:hydrolase activity"/>
    <property type="evidence" value="ECO:0007669"/>
    <property type="project" value="UniProtKB-KW"/>
</dbReference>
<dbReference type="CDD" id="cd18787">
    <property type="entry name" value="SF2_C_DEAD"/>
    <property type="match status" value="1"/>
</dbReference>
<dbReference type="InterPro" id="IPR044742">
    <property type="entry name" value="DEAD/DEAH_RhlB"/>
</dbReference>
<dbReference type="InterPro" id="IPR014001">
    <property type="entry name" value="Helicase_ATP-bd"/>
</dbReference>
<dbReference type="InterPro" id="IPR050079">
    <property type="entry name" value="DEAD_box_RNA_helicase"/>
</dbReference>
<gene>
    <name evidence="11" type="primary">dbpA</name>
    <name evidence="11" type="ORF">SHI21_08235</name>
</gene>
<keyword evidence="3 7" id="KW-0347">Helicase</keyword>
<dbReference type="PROSITE" id="PS51195">
    <property type="entry name" value="Q_MOTIF"/>
    <property type="match status" value="1"/>
</dbReference>
<dbReference type="PANTHER" id="PTHR47959">
    <property type="entry name" value="ATP-DEPENDENT RNA HELICASE RHLE-RELATED"/>
    <property type="match status" value="1"/>
</dbReference>
<name>A0ABU5VT04_9BACT</name>
<feature type="domain" description="Helicase C-terminal" evidence="9">
    <location>
        <begin position="229"/>
        <end position="376"/>
    </location>
</feature>
<dbReference type="Pfam" id="PF00271">
    <property type="entry name" value="Helicase_C"/>
    <property type="match status" value="1"/>
</dbReference>
<accession>A0ABU5VT04</accession>
<evidence type="ECO:0000256" key="2">
    <source>
        <dbReference type="ARBA" id="ARBA00022801"/>
    </source>
</evidence>
<dbReference type="GO" id="GO:0003724">
    <property type="term" value="F:RNA helicase activity"/>
    <property type="evidence" value="ECO:0007669"/>
    <property type="project" value="UniProtKB-EC"/>
</dbReference>
<feature type="short sequence motif" description="Q motif" evidence="6">
    <location>
        <begin position="3"/>
        <end position="31"/>
    </location>
</feature>
<dbReference type="InterPro" id="IPR027417">
    <property type="entry name" value="P-loop_NTPase"/>
</dbReference>
<evidence type="ECO:0000313" key="12">
    <source>
        <dbReference type="Proteomes" id="UP001302274"/>
    </source>
</evidence>
<evidence type="ECO:0000256" key="7">
    <source>
        <dbReference type="RuleBase" id="RU000492"/>
    </source>
</evidence>
<dbReference type="NCBIfam" id="NF008744">
    <property type="entry name" value="PRK11776.1"/>
    <property type="match status" value="1"/>
</dbReference>
<dbReference type="InterPro" id="IPR014014">
    <property type="entry name" value="RNA_helicase_DEAD_Q_motif"/>
</dbReference>
<evidence type="ECO:0000256" key="3">
    <source>
        <dbReference type="ARBA" id="ARBA00022806"/>
    </source>
</evidence>
<feature type="domain" description="Helicase ATP-binding" evidence="8">
    <location>
        <begin position="34"/>
        <end position="205"/>
    </location>
</feature>
<comment type="caution">
    <text evidence="11">The sequence shown here is derived from an EMBL/GenBank/DDBJ whole genome shotgun (WGS) entry which is preliminary data.</text>
</comment>
<dbReference type="SMART" id="SM00490">
    <property type="entry name" value="HELICc"/>
    <property type="match status" value="1"/>
</dbReference>
<evidence type="ECO:0000259" key="9">
    <source>
        <dbReference type="PROSITE" id="PS51194"/>
    </source>
</evidence>
<dbReference type="PROSITE" id="PS51192">
    <property type="entry name" value="HELICASE_ATP_BIND_1"/>
    <property type="match status" value="1"/>
</dbReference>
<keyword evidence="4 7" id="KW-0067">ATP-binding</keyword>
<dbReference type="RefSeq" id="WP_323575865.1">
    <property type="nucleotide sequence ID" value="NZ_JAYGJQ010000001.1"/>
</dbReference>